<evidence type="ECO:0000313" key="4">
    <source>
        <dbReference type="Proteomes" id="UP000807825"/>
    </source>
</evidence>
<comment type="caution">
    <text evidence="3">The sequence shown here is derived from an EMBL/GenBank/DDBJ whole genome shotgun (WGS) entry which is preliminary data.</text>
</comment>
<organism evidence="3 4">
    <name type="scientific">Desulfomonile tiedjei</name>
    <dbReference type="NCBI Taxonomy" id="2358"/>
    <lineage>
        <taxon>Bacteria</taxon>
        <taxon>Pseudomonadati</taxon>
        <taxon>Thermodesulfobacteriota</taxon>
        <taxon>Desulfomonilia</taxon>
        <taxon>Desulfomonilales</taxon>
        <taxon>Desulfomonilaceae</taxon>
        <taxon>Desulfomonile</taxon>
    </lineage>
</organism>
<proteinExistence type="predicted"/>
<feature type="domain" description="Helix-turn-helix" evidence="2">
    <location>
        <begin position="23"/>
        <end position="70"/>
    </location>
</feature>
<dbReference type="InterPro" id="IPR041657">
    <property type="entry name" value="HTH_17"/>
</dbReference>
<dbReference type="GO" id="GO:0003677">
    <property type="term" value="F:DNA binding"/>
    <property type="evidence" value="ECO:0007669"/>
    <property type="project" value="InterPro"/>
</dbReference>
<name>A0A9D6V2R1_9BACT</name>
<evidence type="ECO:0000256" key="1">
    <source>
        <dbReference type="SAM" id="MobiDB-lite"/>
    </source>
</evidence>
<accession>A0A9D6V2R1</accession>
<evidence type="ECO:0000259" key="2">
    <source>
        <dbReference type="Pfam" id="PF12728"/>
    </source>
</evidence>
<protein>
    <submittedName>
        <fullName evidence="3">Helix-turn-helix domain-containing protein</fullName>
    </submittedName>
</protein>
<dbReference type="InterPro" id="IPR010093">
    <property type="entry name" value="SinI_DNA-bd"/>
</dbReference>
<dbReference type="NCBIfam" id="TIGR01764">
    <property type="entry name" value="excise"/>
    <property type="match status" value="1"/>
</dbReference>
<dbReference type="SUPFAM" id="SSF46955">
    <property type="entry name" value="Putative DNA-binding domain"/>
    <property type="match status" value="1"/>
</dbReference>
<dbReference type="AlphaFoldDB" id="A0A9D6V2R1"/>
<evidence type="ECO:0000313" key="3">
    <source>
        <dbReference type="EMBL" id="MBI5249610.1"/>
    </source>
</evidence>
<sequence length="118" mass="13559">MSTASQQKEYAVDERLPALWQASDVAQILGISVKTVHRLVREGKLACVQVTTRERRFTYQQVEDYIRSQSTAIRVDKTDLRPVQSPPKKGGDRRGRGERTGVSKACQLDQLREEMRQW</sequence>
<reference evidence="3" key="1">
    <citation type="submission" date="2020-07" db="EMBL/GenBank/DDBJ databases">
        <title>Huge and variable diversity of episymbiotic CPR bacteria and DPANN archaea in groundwater ecosystems.</title>
        <authorList>
            <person name="He C.Y."/>
            <person name="Keren R."/>
            <person name="Whittaker M."/>
            <person name="Farag I.F."/>
            <person name="Doudna J."/>
            <person name="Cate J.H.D."/>
            <person name="Banfield J.F."/>
        </authorList>
    </citation>
    <scope>NUCLEOTIDE SEQUENCE</scope>
    <source>
        <strain evidence="3">NC_groundwater_1664_Pr3_B-0.1um_52_9</strain>
    </source>
</reference>
<dbReference type="Proteomes" id="UP000807825">
    <property type="component" value="Unassembled WGS sequence"/>
</dbReference>
<dbReference type="EMBL" id="JACRDE010000241">
    <property type="protein sequence ID" value="MBI5249610.1"/>
    <property type="molecule type" value="Genomic_DNA"/>
</dbReference>
<dbReference type="Pfam" id="PF12728">
    <property type="entry name" value="HTH_17"/>
    <property type="match status" value="1"/>
</dbReference>
<dbReference type="Gene3D" id="1.10.1660.10">
    <property type="match status" value="1"/>
</dbReference>
<feature type="region of interest" description="Disordered" evidence="1">
    <location>
        <begin position="76"/>
        <end position="106"/>
    </location>
</feature>
<feature type="compositionally biased region" description="Basic and acidic residues" evidence="1">
    <location>
        <begin position="89"/>
        <end position="101"/>
    </location>
</feature>
<dbReference type="InterPro" id="IPR009061">
    <property type="entry name" value="DNA-bd_dom_put_sf"/>
</dbReference>
<gene>
    <name evidence="3" type="ORF">HY912_08955</name>
</gene>